<reference evidence="1" key="1">
    <citation type="submission" date="2021-03" db="EMBL/GenBank/DDBJ databases">
        <authorList>
            <consortium name="DOE Joint Genome Institute"/>
            <person name="Ahrendt S."/>
            <person name="Looney B.P."/>
            <person name="Miyauchi S."/>
            <person name="Morin E."/>
            <person name="Drula E."/>
            <person name="Courty P.E."/>
            <person name="Chicoki N."/>
            <person name="Fauchery L."/>
            <person name="Kohler A."/>
            <person name="Kuo A."/>
            <person name="Labutti K."/>
            <person name="Pangilinan J."/>
            <person name="Lipzen A."/>
            <person name="Riley R."/>
            <person name="Andreopoulos W."/>
            <person name="He G."/>
            <person name="Johnson J."/>
            <person name="Barry K.W."/>
            <person name="Grigoriev I.V."/>
            <person name="Nagy L."/>
            <person name="Hibbett D."/>
            <person name="Henrissat B."/>
            <person name="Matheny P.B."/>
            <person name="Labbe J."/>
            <person name="Martin F."/>
        </authorList>
    </citation>
    <scope>NUCLEOTIDE SEQUENCE</scope>
    <source>
        <strain evidence="1">HHB10654</strain>
    </source>
</reference>
<name>A0ACB8T2G9_9AGAM</name>
<dbReference type="Proteomes" id="UP000814140">
    <property type="component" value="Unassembled WGS sequence"/>
</dbReference>
<evidence type="ECO:0000313" key="1">
    <source>
        <dbReference type="EMBL" id="KAI0062281.1"/>
    </source>
</evidence>
<evidence type="ECO:0000313" key="2">
    <source>
        <dbReference type="Proteomes" id="UP000814140"/>
    </source>
</evidence>
<reference evidence="1" key="2">
    <citation type="journal article" date="2022" name="New Phytol.">
        <title>Evolutionary transition to the ectomycorrhizal habit in the genomes of a hyperdiverse lineage of mushroom-forming fungi.</title>
        <authorList>
            <person name="Looney B."/>
            <person name="Miyauchi S."/>
            <person name="Morin E."/>
            <person name="Drula E."/>
            <person name="Courty P.E."/>
            <person name="Kohler A."/>
            <person name="Kuo A."/>
            <person name="LaButti K."/>
            <person name="Pangilinan J."/>
            <person name="Lipzen A."/>
            <person name="Riley R."/>
            <person name="Andreopoulos W."/>
            <person name="He G."/>
            <person name="Johnson J."/>
            <person name="Nolan M."/>
            <person name="Tritt A."/>
            <person name="Barry K.W."/>
            <person name="Grigoriev I.V."/>
            <person name="Nagy L.G."/>
            <person name="Hibbett D."/>
            <person name="Henrissat B."/>
            <person name="Matheny P.B."/>
            <person name="Labbe J."/>
            <person name="Martin F.M."/>
        </authorList>
    </citation>
    <scope>NUCLEOTIDE SEQUENCE</scope>
    <source>
        <strain evidence="1">HHB10654</strain>
    </source>
</reference>
<dbReference type="EMBL" id="MU277208">
    <property type="protein sequence ID" value="KAI0062281.1"/>
    <property type="molecule type" value="Genomic_DNA"/>
</dbReference>
<accession>A0ACB8T2G9</accession>
<sequence length="625" mass="70423">MDQQRPSARPRSRAPHRVEEMRSIKDPVHDFVLFEPHVWRVVDTVHFQRLRSIKQLGTSYYVWSGASHNRFEHSLGVAYLARQMAVHLKDAQPDLGISDRDVRCVELAGLCHDLGHGPWSHVWDSMYIPRALKGKKWQHEDASEMMFDDMINKYKLDIPPADVLFIKALIAGDKMRCKDSNPPEKAFLFEIVANKCNGIDVDKFDYIVRDGRAIGDNQNLSLNRLINSARVIEDQICYDIKDANQIYELCYSRFSLHKRIYNHKTAKAIEHMLIDAIMAAESHLKIADRISDPKKYLGLTDDIMTLIEHSEDPELEESRRIIRRVRDRDLYKCVDYKVFDWEHRTLLKQKITAEAIVAEAKLVCSDRSSLPSSPLPEGVNYTERDENDDDAISPEDVADLTADHVIVEHSKMHYGMQDKNPLDYIKFYHKNSPNHCAKAQRGDLSTLMPATFGEVLLRVYTKDIRFFGIVQAGYRSLIARVATQDPDPDEPSTDFFALSQSPPVTDTDPQQPLSKVGSFKKTKSISAAAGGDNDDSFINKFTTVPKTYGKQLKAAAPPVSPTKVATDAGNISDDSVPPSPIIRPLASTSFGGGTEMTSVKRHREEGKGQGQDGGPPSPPKKIKGK</sequence>
<keyword evidence="2" id="KW-1185">Reference proteome</keyword>
<proteinExistence type="predicted"/>
<gene>
    <name evidence="1" type="ORF">BV25DRAFT_1825722</name>
</gene>
<comment type="caution">
    <text evidence="1">The sequence shown here is derived from an EMBL/GenBank/DDBJ whole genome shotgun (WGS) entry which is preliminary data.</text>
</comment>
<protein>
    <submittedName>
        <fullName evidence="1">HD-domain/PDEase-like protein</fullName>
    </submittedName>
</protein>
<organism evidence="1 2">
    <name type="scientific">Artomyces pyxidatus</name>
    <dbReference type="NCBI Taxonomy" id="48021"/>
    <lineage>
        <taxon>Eukaryota</taxon>
        <taxon>Fungi</taxon>
        <taxon>Dikarya</taxon>
        <taxon>Basidiomycota</taxon>
        <taxon>Agaricomycotina</taxon>
        <taxon>Agaricomycetes</taxon>
        <taxon>Russulales</taxon>
        <taxon>Auriscalpiaceae</taxon>
        <taxon>Artomyces</taxon>
    </lineage>
</organism>